<accession>A0A8J6P8Y7</accession>
<evidence type="ECO:0000256" key="7">
    <source>
        <dbReference type="RuleBase" id="RU363032"/>
    </source>
</evidence>
<dbReference type="InterPro" id="IPR000515">
    <property type="entry name" value="MetI-like"/>
</dbReference>
<keyword evidence="6 7" id="KW-0472">Membrane</keyword>
<evidence type="ECO:0000256" key="3">
    <source>
        <dbReference type="ARBA" id="ARBA00022475"/>
    </source>
</evidence>
<keyword evidence="10" id="KW-1185">Reference proteome</keyword>
<keyword evidence="3" id="KW-1003">Cell membrane</keyword>
<feature type="transmembrane region" description="Helical" evidence="7">
    <location>
        <begin position="7"/>
        <end position="33"/>
    </location>
</feature>
<keyword evidence="2 7" id="KW-0813">Transport</keyword>
<dbReference type="SUPFAM" id="SSF161098">
    <property type="entry name" value="MetI-like"/>
    <property type="match status" value="1"/>
</dbReference>
<evidence type="ECO:0000313" key="9">
    <source>
        <dbReference type="EMBL" id="MBC8611940.1"/>
    </source>
</evidence>
<keyword evidence="4 7" id="KW-0812">Transmembrane</keyword>
<keyword evidence="5 7" id="KW-1133">Transmembrane helix</keyword>
<feature type="domain" description="ABC transmembrane type-1" evidence="8">
    <location>
        <begin position="66"/>
        <end position="276"/>
    </location>
</feature>
<dbReference type="Pfam" id="PF00528">
    <property type="entry name" value="BPD_transp_1"/>
    <property type="match status" value="1"/>
</dbReference>
<evidence type="ECO:0000256" key="6">
    <source>
        <dbReference type="ARBA" id="ARBA00023136"/>
    </source>
</evidence>
<dbReference type="PANTHER" id="PTHR43227">
    <property type="entry name" value="BLL4140 PROTEIN"/>
    <property type="match status" value="1"/>
</dbReference>
<feature type="transmembrane region" description="Helical" evidence="7">
    <location>
        <begin position="148"/>
        <end position="172"/>
    </location>
</feature>
<dbReference type="GO" id="GO:0055085">
    <property type="term" value="P:transmembrane transport"/>
    <property type="evidence" value="ECO:0007669"/>
    <property type="project" value="InterPro"/>
</dbReference>
<sequence>MKRPKWGFWVFITPALIAFILVQLIPAFTGIYYSFTDWNGIGNEVSLVGIRNYADIFEDSGFWRSFLFTAVFAACAVVSLNVVGFFLALLVTQAVPLRSLMRSVFFLPNLIGGILLGFTWQFIFTQAFDSVGKALGIPWLQGWLSTPATAALGLLILVTWQLSGYMMIIYIAQIQNIPDSVMEAAQIDGANGWHRLTKIILPLVAPAFTIGLFLSLTNSFKMYDQNLSLTGGGPYHSTEMLAMNIYNSAFKFNQLGIAQAKAVLFLIVVAAISLTQLYLSKKREVEM</sequence>
<evidence type="ECO:0000313" key="10">
    <source>
        <dbReference type="Proteomes" id="UP000632659"/>
    </source>
</evidence>
<evidence type="ECO:0000256" key="4">
    <source>
        <dbReference type="ARBA" id="ARBA00022692"/>
    </source>
</evidence>
<evidence type="ECO:0000256" key="1">
    <source>
        <dbReference type="ARBA" id="ARBA00004651"/>
    </source>
</evidence>
<feature type="transmembrane region" description="Helical" evidence="7">
    <location>
        <begin position="104"/>
        <end position="128"/>
    </location>
</feature>
<dbReference type="PROSITE" id="PS50928">
    <property type="entry name" value="ABC_TM1"/>
    <property type="match status" value="1"/>
</dbReference>
<dbReference type="GO" id="GO:0005886">
    <property type="term" value="C:plasma membrane"/>
    <property type="evidence" value="ECO:0007669"/>
    <property type="project" value="UniProtKB-SubCell"/>
</dbReference>
<dbReference type="Gene3D" id="1.10.3720.10">
    <property type="entry name" value="MetI-like"/>
    <property type="match status" value="1"/>
</dbReference>
<proteinExistence type="inferred from homology"/>
<dbReference type="AlphaFoldDB" id="A0A8J6P8Y7"/>
<feature type="transmembrane region" description="Helical" evidence="7">
    <location>
        <begin position="262"/>
        <end position="279"/>
    </location>
</feature>
<dbReference type="CDD" id="cd06261">
    <property type="entry name" value="TM_PBP2"/>
    <property type="match status" value="1"/>
</dbReference>
<dbReference type="RefSeq" id="WP_187536825.1">
    <property type="nucleotide sequence ID" value="NZ_JACRTL010000009.1"/>
</dbReference>
<dbReference type="Proteomes" id="UP000632659">
    <property type="component" value="Unassembled WGS sequence"/>
</dbReference>
<gene>
    <name evidence="9" type="ORF">H8702_12650</name>
</gene>
<evidence type="ECO:0000256" key="5">
    <source>
        <dbReference type="ARBA" id="ARBA00022989"/>
    </source>
</evidence>
<dbReference type="InterPro" id="IPR035906">
    <property type="entry name" value="MetI-like_sf"/>
</dbReference>
<evidence type="ECO:0000259" key="8">
    <source>
        <dbReference type="PROSITE" id="PS50928"/>
    </source>
</evidence>
<comment type="subcellular location">
    <subcellularLocation>
        <location evidence="1 7">Cell membrane</location>
        <topology evidence="1 7">Multi-pass membrane protein</topology>
    </subcellularLocation>
</comment>
<feature type="transmembrane region" description="Helical" evidence="7">
    <location>
        <begin position="66"/>
        <end position="92"/>
    </location>
</feature>
<dbReference type="EMBL" id="JACRTL010000009">
    <property type="protein sequence ID" value="MBC8611940.1"/>
    <property type="molecule type" value="Genomic_DNA"/>
</dbReference>
<feature type="transmembrane region" description="Helical" evidence="7">
    <location>
        <begin position="199"/>
        <end position="220"/>
    </location>
</feature>
<name>A0A8J6P8Y7_9FIRM</name>
<comment type="similarity">
    <text evidence="7">Belongs to the binding-protein-dependent transport system permease family.</text>
</comment>
<protein>
    <submittedName>
        <fullName evidence="9">Sugar ABC transporter permease</fullName>
    </submittedName>
</protein>
<organism evidence="9 10">
    <name type="scientific">Massiliimalia timonensis</name>
    <dbReference type="NCBI Taxonomy" id="1987501"/>
    <lineage>
        <taxon>Bacteria</taxon>
        <taxon>Bacillati</taxon>
        <taxon>Bacillota</taxon>
        <taxon>Clostridia</taxon>
        <taxon>Eubacteriales</taxon>
        <taxon>Oscillospiraceae</taxon>
        <taxon>Massiliimalia</taxon>
    </lineage>
</organism>
<reference evidence="9" key="1">
    <citation type="submission" date="2020-08" db="EMBL/GenBank/DDBJ databases">
        <title>Genome public.</title>
        <authorList>
            <person name="Liu C."/>
            <person name="Sun Q."/>
        </authorList>
    </citation>
    <scope>NUCLEOTIDE SEQUENCE</scope>
    <source>
        <strain evidence="9">NSJ-15</strain>
    </source>
</reference>
<evidence type="ECO:0000256" key="2">
    <source>
        <dbReference type="ARBA" id="ARBA00022448"/>
    </source>
</evidence>
<dbReference type="PANTHER" id="PTHR43227:SF11">
    <property type="entry name" value="BLL4140 PROTEIN"/>
    <property type="match status" value="1"/>
</dbReference>
<dbReference type="InterPro" id="IPR050809">
    <property type="entry name" value="UgpAE/MalFG_permease"/>
</dbReference>
<comment type="caution">
    <text evidence="9">The sequence shown here is derived from an EMBL/GenBank/DDBJ whole genome shotgun (WGS) entry which is preliminary data.</text>
</comment>